<evidence type="ECO:0000313" key="1">
    <source>
        <dbReference type="EMBL" id="MFC5664979.1"/>
    </source>
</evidence>
<organism evidence="1 2">
    <name type="scientific">Kitasatospora misakiensis</name>
    <dbReference type="NCBI Taxonomy" id="67330"/>
    <lineage>
        <taxon>Bacteria</taxon>
        <taxon>Bacillati</taxon>
        <taxon>Actinomycetota</taxon>
        <taxon>Actinomycetes</taxon>
        <taxon>Kitasatosporales</taxon>
        <taxon>Streptomycetaceae</taxon>
        <taxon>Kitasatospora</taxon>
    </lineage>
</organism>
<protein>
    <submittedName>
        <fullName evidence="1">Uncharacterized protein</fullName>
    </submittedName>
</protein>
<reference evidence="2" key="1">
    <citation type="journal article" date="2019" name="Int. J. Syst. Evol. Microbiol.">
        <title>The Global Catalogue of Microorganisms (GCM) 10K type strain sequencing project: providing services to taxonomists for standard genome sequencing and annotation.</title>
        <authorList>
            <consortium name="The Broad Institute Genomics Platform"/>
            <consortium name="The Broad Institute Genome Sequencing Center for Infectious Disease"/>
            <person name="Wu L."/>
            <person name="Ma J."/>
        </authorList>
    </citation>
    <scope>NUCLEOTIDE SEQUENCE [LARGE SCALE GENOMIC DNA]</scope>
    <source>
        <strain evidence="2">CGMCC 4.1437</strain>
    </source>
</reference>
<accession>A0ABW0X782</accession>
<gene>
    <name evidence="1" type="ORF">ACFP3U_18570</name>
</gene>
<keyword evidence="2" id="KW-1185">Reference proteome</keyword>
<dbReference type="RefSeq" id="WP_380226670.1">
    <property type="nucleotide sequence ID" value="NZ_JBHSOF010000022.1"/>
</dbReference>
<evidence type="ECO:0000313" key="2">
    <source>
        <dbReference type="Proteomes" id="UP001595975"/>
    </source>
</evidence>
<sequence>MRRHSGAPGFDGEVVLVALDGSRAAVARDGSRAVEWGPRNLWQEAEKRYARWTAAGCPAEYRLEFTGTGTGADTGAVQRVVGGPGLHWELPMD</sequence>
<proteinExistence type="predicted"/>
<name>A0ABW0X782_9ACTN</name>
<dbReference type="EMBL" id="JBHSOF010000022">
    <property type="protein sequence ID" value="MFC5664979.1"/>
    <property type="molecule type" value="Genomic_DNA"/>
</dbReference>
<comment type="caution">
    <text evidence="1">The sequence shown here is derived from an EMBL/GenBank/DDBJ whole genome shotgun (WGS) entry which is preliminary data.</text>
</comment>
<dbReference type="Proteomes" id="UP001595975">
    <property type="component" value="Unassembled WGS sequence"/>
</dbReference>